<dbReference type="EC" id="2.7.1.39" evidence="7"/>
<accession>A0A3N1HN29</accession>
<dbReference type="FunCoup" id="A0A3N1HN29">
    <property type="interactions" value="248"/>
</dbReference>
<dbReference type="Gene3D" id="3.30.230.10">
    <property type="match status" value="1"/>
</dbReference>
<evidence type="ECO:0000313" key="12">
    <source>
        <dbReference type="Proteomes" id="UP000276232"/>
    </source>
</evidence>
<dbReference type="GO" id="GO:0005524">
    <property type="term" value="F:ATP binding"/>
    <property type="evidence" value="ECO:0007669"/>
    <property type="project" value="UniProtKB-UniRule"/>
</dbReference>
<dbReference type="RefSeq" id="WP_199720020.1">
    <property type="nucleotide sequence ID" value="NZ_RJKN01000003.1"/>
</dbReference>
<dbReference type="InterPro" id="IPR014721">
    <property type="entry name" value="Ribsml_uS5_D2-typ_fold_subgr"/>
</dbReference>
<keyword evidence="7" id="KW-0963">Cytoplasm</keyword>
<dbReference type="InterPro" id="IPR006204">
    <property type="entry name" value="GHMP_kinase_N_dom"/>
</dbReference>
<evidence type="ECO:0000259" key="9">
    <source>
        <dbReference type="Pfam" id="PF00288"/>
    </source>
</evidence>
<evidence type="ECO:0000259" key="10">
    <source>
        <dbReference type="Pfam" id="PF08544"/>
    </source>
</evidence>
<comment type="caution">
    <text evidence="7">Lacks conserved residue(s) required for the propagation of feature annotation.</text>
</comment>
<feature type="domain" description="GHMP kinase N-terminal" evidence="9">
    <location>
        <begin position="83"/>
        <end position="166"/>
    </location>
</feature>
<evidence type="ECO:0000256" key="6">
    <source>
        <dbReference type="ARBA" id="ARBA00022840"/>
    </source>
</evidence>
<evidence type="ECO:0000256" key="7">
    <source>
        <dbReference type="HAMAP-Rule" id="MF_00384"/>
    </source>
</evidence>
<dbReference type="InterPro" id="IPR020568">
    <property type="entry name" value="Ribosomal_Su5_D2-typ_SF"/>
</dbReference>
<organism evidence="11 12">
    <name type="scientific">Pseudokineococcus lusitanus</name>
    <dbReference type="NCBI Taxonomy" id="763993"/>
    <lineage>
        <taxon>Bacteria</taxon>
        <taxon>Bacillati</taxon>
        <taxon>Actinomycetota</taxon>
        <taxon>Actinomycetes</taxon>
        <taxon>Kineosporiales</taxon>
        <taxon>Kineosporiaceae</taxon>
        <taxon>Pseudokineococcus</taxon>
    </lineage>
</organism>
<sequence>MSALRRGGAPGTSARADVPASSANLGPGYDAVGLALELRDELEVEVLPADHPAAAAAPTGAPGAVVAVEGQGAGRVGEGEGHLVVRALRAALARAGAPQPVLGLRCRNGVPFGRGAGSSAAAVVGGVVLARGLLEDPSALDDEVALDVAATMEGHADNAAASLLGGVTLGWVEGAADDGDDGAGMPLPGRRAGLRFRAVRVDPHPDLRVVLAVPGVELLTATARAMLPAVVPHADAAFVAGRSALLPQALSRVPELLLPATADRLHQRYRAPAAPATAALVADLRGRGLAAAVSGAGPSVVVLGTSAALRDEVAAHAPGWDVLAPDVAHEGARWSAG</sequence>
<gene>
    <name evidence="7" type="primary">thrB</name>
    <name evidence="11" type="ORF">EDC03_1477</name>
</gene>
<dbReference type="InterPro" id="IPR000870">
    <property type="entry name" value="Homoserine_kinase"/>
</dbReference>
<dbReference type="Proteomes" id="UP000276232">
    <property type="component" value="Unassembled WGS sequence"/>
</dbReference>
<comment type="catalytic activity">
    <reaction evidence="7">
        <text>L-homoserine + ATP = O-phospho-L-homoserine + ADP + H(+)</text>
        <dbReference type="Rhea" id="RHEA:13985"/>
        <dbReference type="ChEBI" id="CHEBI:15378"/>
        <dbReference type="ChEBI" id="CHEBI:30616"/>
        <dbReference type="ChEBI" id="CHEBI:57476"/>
        <dbReference type="ChEBI" id="CHEBI:57590"/>
        <dbReference type="ChEBI" id="CHEBI:456216"/>
        <dbReference type="EC" id="2.7.1.39"/>
    </reaction>
</comment>
<feature type="region of interest" description="Disordered" evidence="8">
    <location>
        <begin position="1"/>
        <end position="22"/>
    </location>
</feature>
<evidence type="ECO:0000256" key="2">
    <source>
        <dbReference type="ARBA" id="ARBA00022679"/>
    </source>
</evidence>
<dbReference type="GO" id="GO:0009088">
    <property type="term" value="P:threonine biosynthetic process"/>
    <property type="evidence" value="ECO:0007669"/>
    <property type="project" value="UniProtKB-UniRule"/>
</dbReference>
<dbReference type="InterPro" id="IPR036554">
    <property type="entry name" value="GHMP_kinase_C_sf"/>
</dbReference>
<dbReference type="PANTHER" id="PTHR20861">
    <property type="entry name" value="HOMOSERINE/4-DIPHOSPHOCYTIDYL-2-C-METHYL-D-ERYTHRITOL KINASE"/>
    <property type="match status" value="1"/>
</dbReference>
<evidence type="ECO:0000256" key="5">
    <source>
        <dbReference type="ARBA" id="ARBA00022777"/>
    </source>
</evidence>
<dbReference type="GO" id="GO:0004413">
    <property type="term" value="F:homoserine kinase activity"/>
    <property type="evidence" value="ECO:0007669"/>
    <property type="project" value="UniProtKB-UniRule"/>
</dbReference>
<comment type="function">
    <text evidence="7">Catalyzes the ATP-dependent phosphorylation of L-homoserine to L-homoserine phosphate.</text>
</comment>
<evidence type="ECO:0000256" key="1">
    <source>
        <dbReference type="ARBA" id="ARBA00022605"/>
    </source>
</evidence>
<comment type="caution">
    <text evidence="11">The sequence shown here is derived from an EMBL/GenBank/DDBJ whole genome shotgun (WGS) entry which is preliminary data.</text>
</comment>
<name>A0A3N1HN29_9ACTN</name>
<keyword evidence="3 7" id="KW-0791">Threonine biosynthesis</keyword>
<comment type="pathway">
    <text evidence="7">Amino-acid biosynthesis; L-threonine biosynthesis; L-threonine from L-aspartate: step 4/5.</text>
</comment>
<protein>
    <recommendedName>
        <fullName evidence="7">Homoserine kinase</fullName>
        <shortName evidence="7">HK</shortName>
        <shortName evidence="7">HSK</shortName>
        <ecNumber evidence="7">2.7.1.39</ecNumber>
    </recommendedName>
</protein>
<keyword evidence="5 7" id="KW-0418">Kinase</keyword>
<keyword evidence="2 7" id="KW-0808">Transferase</keyword>
<dbReference type="Pfam" id="PF00288">
    <property type="entry name" value="GHMP_kinases_N"/>
    <property type="match status" value="1"/>
</dbReference>
<evidence type="ECO:0000256" key="3">
    <source>
        <dbReference type="ARBA" id="ARBA00022697"/>
    </source>
</evidence>
<keyword evidence="6 7" id="KW-0067">ATP-binding</keyword>
<feature type="domain" description="GHMP kinase C-terminal" evidence="10">
    <location>
        <begin position="263"/>
        <end position="314"/>
    </location>
</feature>
<dbReference type="InterPro" id="IPR013750">
    <property type="entry name" value="GHMP_kinase_C_dom"/>
</dbReference>
<dbReference type="UniPathway" id="UPA00050">
    <property type="reaction ID" value="UER00064"/>
</dbReference>
<reference evidence="11 12" key="1">
    <citation type="journal article" date="2015" name="Stand. Genomic Sci.">
        <title>Genomic Encyclopedia of Bacterial and Archaeal Type Strains, Phase III: the genomes of soil and plant-associated and newly described type strains.</title>
        <authorList>
            <person name="Whitman W.B."/>
            <person name="Woyke T."/>
            <person name="Klenk H.P."/>
            <person name="Zhou Y."/>
            <person name="Lilburn T.G."/>
            <person name="Beck B.J."/>
            <person name="De Vos P."/>
            <person name="Vandamme P."/>
            <person name="Eisen J.A."/>
            <person name="Garrity G."/>
            <person name="Hugenholtz P."/>
            <person name="Kyrpides N.C."/>
        </authorList>
    </citation>
    <scope>NUCLEOTIDE SEQUENCE [LARGE SCALE GENOMIC DNA]</scope>
    <source>
        <strain evidence="11 12">CECT 7306</strain>
    </source>
</reference>
<dbReference type="HAMAP" id="MF_00384">
    <property type="entry name" value="Homoser_kinase"/>
    <property type="match status" value="1"/>
</dbReference>
<dbReference type="PIRSF" id="PIRSF000676">
    <property type="entry name" value="Homoser_kin"/>
    <property type="match status" value="1"/>
</dbReference>
<evidence type="ECO:0000256" key="8">
    <source>
        <dbReference type="SAM" id="MobiDB-lite"/>
    </source>
</evidence>
<evidence type="ECO:0000313" key="11">
    <source>
        <dbReference type="EMBL" id="ROP43881.1"/>
    </source>
</evidence>
<keyword evidence="12" id="KW-1185">Reference proteome</keyword>
<comment type="subcellular location">
    <subcellularLocation>
        <location evidence="7">Cytoplasm</location>
    </subcellularLocation>
</comment>
<dbReference type="InParanoid" id="A0A3N1HN29"/>
<dbReference type="SUPFAM" id="SSF55060">
    <property type="entry name" value="GHMP Kinase, C-terminal domain"/>
    <property type="match status" value="1"/>
</dbReference>
<dbReference type="PANTHER" id="PTHR20861:SF1">
    <property type="entry name" value="HOMOSERINE KINASE"/>
    <property type="match status" value="1"/>
</dbReference>
<comment type="similarity">
    <text evidence="7">Belongs to the GHMP kinase family. Homoserine kinase subfamily.</text>
</comment>
<evidence type="ECO:0000256" key="4">
    <source>
        <dbReference type="ARBA" id="ARBA00022741"/>
    </source>
</evidence>
<dbReference type="Pfam" id="PF08544">
    <property type="entry name" value="GHMP_kinases_C"/>
    <property type="match status" value="1"/>
</dbReference>
<keyword evidence="4 7" id="KW-0547">Nucleotide-binding</keyword>
<keyword evidence="1 7" id="KW-0028">Amino-acid biosynthesis</keyword>
<dbReference type="EMBL" id="RJKN01000003">
    <property type="protein sequence ID" value="ROP43881.1"/>
    <property type="molecule type" value="Genomic_DNA"/>
</dbReference>
<dbReference type="PRINTS" id="PR00958">
    <property type="entry name" value="HOMSERKINASE"/>
</dbReference>
<dbReference type="AlphaFoldDB" id="A0A3N1HN29"/>
<dbReference type="Gene3D" id="3.30.70.890">
    <property type="entry name" value="GHMP kinase, C-terminal domain"/>
    <property type="match status" value="1"/>
</dbReference>
<dbReference type="GO" id="GO:0005737">
    <property type="term" value="C:cytoplasm"/>
    <property type="evidence" value="ECO:0007669"/>
    <property type="project" value="UniProtKB-SubCell"/>
</dbReference>
<proteinExistence type="inferred from homology"/>
<dbReference type="SUPFAM" id="SSF54211">
    <property type="entry name" value="Ribosomal protein S5 domain 2-like"/>
    <property type="match status" value="1"/>
</dbReference>